<evidence type="ECO:0000256" key="6">
    <source>
        <dbReference type="ARBA" id="ARBA00023136"/>
    </source>
</evidence>
<gene>
    <name evidence="8 9" type="primary">divIB</name>
    <name evidence="9" type="ORF">CROST_021200</name>
</gene>
<evidence type="ECO:0000256" key="7">
    <source>
        <dbReference type="ARBA" id="ARBA00023306"/>
    </source>
</evidence>
<keyword evidence="6 8" id="KW-0472">Membrane</keyword>
<dbReference type="Pfam" id="PF03799">
    <property type="entry name" value="FtsQ_DivIB_C"/>
    <property type="match status" value="1"/>
</dbReference>
<comment type="function">
    <text evidence="8">Cell division protein that may be involved in stabilizing or promoting the assembly of the division complex.</text>
</comment>
<comment type="subcellular location">
    <subcellularLocation>
        <location evidence="8">Cell membrane</location>
        <topology evidence="8">Single-pass type II membrane protein</topology>
    </subcellularLocation>
    <subcellularLocation>
        <location evidence="1">Membrane</location>
    </subcellularLocation>
    <text evidence="8">Localizes to the division septum.</text>
</comment>
<keyword evidence="2 8" id="KW-1003">Cell membrane</keyword>
<dbReference type="Pfam" id="PF08478">
    <property type="entry name" value="POTRA_1"/>
    <property type="match status" value="1"/>
</dbReference>
<accession>A0A1S8L0C8</accession>
<keyword evidence="10" id="KW-1185">Reference proteome</keyword>
<dbReference type="AlphaFoldDB" id="A0A1S8L0C8"/>
<dbReference type="GO" id="GO:0005886">
    <property type="term" value="C:plasma membrane"/>
    <property type="evidence" value="ECO:0007669"/>
    <property type="project" value="UniProtKB-SubCell"/>
</dbReference>
<dbReference type="InterPro" id="IPR050487">
    <property type="entry name" value="FtsQ_DivIB"/>
</dbReference>
<dbReference type="InterPro" id="IPR026580">
    <property type="entry name" value="DivIB"/>
</dbReference>
<evidence type="ECO:0000313" key="10">
    <source>
        <dbReference type="Proteomes" id="UP000190951"/>
    </source>
</evidence>
<sequence>MKEVNEYIVKRRKRRRRKRMVIFFLILICVLVTLCLKLPYFNIKYITVEGNKIIKSDNIIENSGLTKGNNIFYLNLNKYKDNILQNPYIKDVSVKQKLPNTIDIIVKERQSVFYINKDSNYFIIDKNGVLLEIRNNISGMNLIKLDGVNLKSNKLGNKIPCDSRRLDVINKITSISINDSKLKITDVDMSNILNLKVYFKDMCVVIGTPDDIYNKINEAVNVISSQKLNDKKGYVDVSFKGNPVYSVQQ</sequence>
<evidence type="ECO:0000256" key="3">
    <source>
        <dbReference type="ARBA" id="ARBA00022618"/>
    </source>
</evidence>
<dbReference type="Proteomes" id="UP000190951">
    <property type="component" value="Chromosome"/>
</dbReference>
<dbReference type="GO" id="GO:0043093">
    <property type="term" value="P:FtsZ-dependent cytokinesis"/>
    <property type="evidence" value="ECO:0007669"/>
    <property type="project" value="UniProtKB-UniRule"/>
</dbReference>
<protein>
    <recommendedName>
        <fullName evidence="8">Cell division protein DivIB</fullName>
    </recommendedName>
</protein>
<evidence type="ECO:0000256" key="2">
    <source>
        <dbReference type="ARBA" id="ARBA00022475"/>
    </source>
</evidence>
<dbReference type="InterPro" id="IPR034746">
    <property type="entry name" value="POTRA"/>
</dbReference>
<dbReference type="STRING" id="84029.CROST_36740"/>
<keyword evidence="5 8" id="KW-1133">Transmembrane helix</keyword>
<dbReference type="Gene3D" id="3.10.20.310">
    <property type="entry name" value="membrane protein fhac"/>
    <property type="match status" value="1"/>
</dbReference>
<proteinExistence type="inferred from homology"/>
<dbReference type="PANTHER" id="PTHR37820:SF1">
    <property type="entry name" value="CELL DIVISION PROTEIN FTSQ"/>
    <property type="match status" value="1"/>
</dbReference>
<feature type="transmembrane region" description="Helical" evidence="8">
    <location>
        <begin position="21"/>
        <end position="41"/>
    </location>
</feature>
<evidence type="ECO:0000256" key="5">
    <source>
        <dbReference type="ARBA" id="ARBA00022989"/>
    </source>
</evidence>
<evidence type="ECO:0000256" key="1">
    <source>
        <dbReference type="ARBA" id="ARBA00004370"/>
    </source>
</evidence>
<dbReference type="InterPro" id="IPR005548">
    <property type="entry name" value="Cell_div_FtsQ/DivIB_C"/>
</dbReference>
<dbReference type="PROSITE" id="PS51779">
    <property type="entry name" value="POTRA"/>
    <property type="match status" value="1"/>
</dbReference>
<keyword evidence="4 8" id="KW-0812">Transmembrane</keyword>
<dbReference type="RefSeq" id="WP_077832724.1">
    <property type="nucleotide sequence ID" value="NZ_CP096983.1"/>
</dbReference>
<name>A0A1S8L0C8_9CLOT</name>
<keyword evidence="7 8" id="KW-0131">Cell cycle</keyword>
<evidence type="ECO:0000313" key="9">
    <source>
        <dbReference type="EMBL" id="URZ11403.1"/>
    </source>
</evidence>
<evidence type="ECO:0000256" key="4">
    <source>
        <dbReference type="ARBA" id="ARBA00022692"/>
    </source>
</evidence>
<dbReference type="KEGG" id="crw:CROST_021200"/>
<evidence type="ECO:0000256" key="8">
    <source>
        <dbReference type="HAMAP-Rule" id="MF_00912"/>
    </source>
</evidence>
<reference evidence="9 10" key="1">
    <citation type="submission" date="2022-04" db="EMBL/GenBank/DDBJ databases">
        <title>Genome sequence of C. roseum typestrain.</title>
        <authorList>
            <person name="Poehlein A."/>
            <person name="Schoch T."/>
            <person name="Duerre P."/>
            <person name="Daniel R."/>
        </authorList>
    </citation>
    <scope>NUCLEOTIDE SEQUENCE [LARGE SCALE GENOMIC DNA]</scope>
    <source>
        <strain evidence="9 10">DSM 7320</strain>
    </source>
</reference>
<organism evidence="9 10">
    <name type="scientific">Clostridium felsineum</name>
    <dbReference type="NCBI Taxonomy" id="36839"/>
    <lineage>
        <taxon>Bacteria</taxon>
        <taxon>Bacillati</taxon>
        <taxon>Bacillota</taxon>
        <taxon>Clostridia</taxon>
        <taxon>Eubacteriales</taxon>
        <taxon>Clostridiaceae</taxon>
        <taxon>Clostridium</taxon>
    </lineage>
</organism>
<dbReference type="EMBL" id="CP096983">
    <property type="protein sequence ID" value="URZ11403.1"/>
    <property type="molecule type" value="Genomic_DNA"/>
</dbReference>
<dbReference type="GO" id="GO:0032153">
    <property type="term" value="C:cell division site"/>
    <property type="evidence" value="ECO:0007669"/>
    <property type="project" value="UniProtKB-UniRule"/>
</dbReference>
<dbReference type="InterPro" id="IPR013685">
    <property type="entry name" value="POTRA_FtsQ_type"/>
</dbReference>
<dbReference type="PANTHER" id="PTHR37820">
    <property type="entry name" value="CELL DIVISION PROTEIN DIVIB"/>
    <property type="match status" value="1"/>
</dbReference>
<comment type="similarity">
    <text evidence="8">Belongs to the FtsQ/DivIB family. DivIB subfamily.</text>
</comment>
<dbReference type="HAMAP" id="MF_00912">
    <property type="entry name" value="DivIB"/>
    <property type="match status" value="1"/>
</dbReference>
<keyword evidence="3 8" id="KW-0132">Cell division</keyword>